<dbReference type="Proteomes" id="UP000555564">
    <property type="component" value="Unassembled WGS sequence"/>
</dbReference>
<organism evidence="1 2">
    <name type="scientific">Sphaerisporangium rubeum</name>
    <dbReference type="NCBI Taxonomy" id="321317"/>
    <lineage>
        <taxon>Bacteria</taxon>
        <taxon>Bacillati</taxon>
        <taxon>Actinomycetota</taxon>
        <taxon>Actinomycetes</taxon>
        <taxon>Streptosporangiales</taxon>
        <taxon>Streptosporangiaceae</taxon>
        <taxon>Sphaerisporangium</taxon>
    </lineage>
</organism>
<reference evidence="1 2" key="1">
    <citation type="submission" date="2020-08" db="EMBL/GenBank/DDBJ databases">
        <title>Sequencing the genomes of 1000 actinobacteria strains.</title>
        <authorList>
            <person name="Klenk H.-P."/>
        </authorList>
    </citation>
    <scope>NUCLEOTIDE SEQUENCE [LARGE SCALE GENOMIC DNA]</scope>
    <source>
        <strain evidence="1 2">DSM 44936</strain>
    </source>
</reference>
<dbReference type="AlphaFoldDB" id="A0A7X0M8D8"/>
<proteinExistence type="predicted"/>
<evidence type="ECO:0000313" key="2">
    <source>
        <dbReference type="Proteomes" id="UP000555564"/>
    </source>
</evidence>
<protein>
    <submittedName>
        <fullName evidence="1">Uncharacterized protein</fullName>
    </submittedName>
</protein>
<accession>A0A7X0M8D8</accession>
<sequence>MRDADDPRATQVVFLLAGPPLASYERGSASSAAADEDAS</sequence>
<name>A0A7X0M8D8_9ACTN</name>
<gene>
    <name evidence="1" type="ORF">BJ992_003212</name>
</gene>
<keyword evidence="2" id="KW-1185">Reference proteome</keyword>
<comment type="caution">
    <text evidence="1">The sequence shown here is derived from an EMBL/GenBank/DDBJ whole genome shotgun (WGS) entry which is preliminary data.</text>
</comment>
<dbReference type="EMBL" id="JACHIU010000001">
    <property type="protein sequence ID" value="MBB6473781.1"/>
    <property type="molecule type" value="Genomic_DNA"/>
</dbReference>
<evidence type="ECO:0000313" key="1">
    <source>
        <dbReference type="EMBL" id="MBB6473781.1"/>
    </source>
</evidence>